<organism evidence="2 3">
    <name type="scientific">Romanomermis culicivorax</name>
    <name type="common">Nematode worm</name>
    <dbReference type="NCBI Taxonomy" id="13658"/>
    <lineage>
        <taxon>Eukaryota</taxon>
        <taxon>Metazoa</taxon>
        <taxon>Ecdysozoa</taxon>
        <taxon>Nematoda</taxon>
        <taxon>Enoplea</taxon>
        <taxon>Dorylaimia</taxon>
        <taxon>Mermithida</taxon>
        <taxon>Mermithoidea</taxon>
        <taxon>Mermithidae</taxon>
        <taxon>Romanomermis</taxon>
    </lineage>
</organism>
<dbReference type="Gene3D" id="2.30.42.10">
    <property type="match status" value="1"/>
</dbReference>
<evidence type="ECO:0000256" key="1">
    <source>
        <dbReference type="SAM" id="Phobius"/>
    </source>
</evidence>
<reference evidence="3" key="1">
    <citation type="submission" date="2022-11" db="UniProtKB">
        <authorList>
            <consortium name="WormBaseParasite"/>
        </authorList>
    </citation>
    <scope>IDENTIFICATION</scope>
</reference>
<dbReference type="SUPFAM" id="SSF50156">
    <property type="entry name" value="PDZ domain-like"/>
    <property type="match status" value="1"/>
</dbReference>
<keyword evidence="1" id="KW-1133">Transmembrane helix</keyword>
<keyword evidence="1" id="KW-0472">Membrane</keyword>
<sequence length="84" mass="9046">MCRTLAPVWLWRSSYSGTRLPLAPVSLWLPSYFGTLYALLYGEWTQVQIIELQNNGSTLGFGIVGGRSTGVVVKTVLAGGLAGK</sequence>
<evidence type="ECO:0000313" key="2">
    <source>
        <dbReference type="Proteomes" id="UP000887565"/>
    </source>
</evidence>
<dbReference type="PANTHER" id="PTHR19964">
    <property type="entry name" value="MULTIPLE PDZ DOMAIN PROTEIN"/>
    <property type="match status" value="1"/>
</dbReference>
<dbReference type="WBParaSite" id="nRc.2.0.1.t41438-RA">
    <property type="protein sequence ID" value="nRc.2.0.1.t41438-RA"/>
    <property type="gene ID" value="nRc.2.0.1.g41438"/>
</dbReference>
<feature type="transmembrane region" description="Helical" evidence="1">
    <location>
        <begin position="20"/>
        <end position="40"/>
    </location>
</feature>
<dbReference type="AlphaFoldDB" id="A0A915KRC5"/>
<dbReference type="InterPro" id="IPR051342">
    <property type="entry name" value="PDZ_scaffold"/>
</dbReference>
<keyword evidence="2" id="KW-1185">Reference proteome</keyword>
<dbReference type="Proteomes" id="UP000887565">
    <property type="component" value="Unplaced"/>
</dbReference>
<dbReference type="PANTHER" id="PTHR19964:SF92">
    <property type="entry name" value="PATJ HOMOLOG"/>
    <property type="match status" value="1"/>
</dbReference>
<dbReference type="InterPro" id="IPR036034">
    <property type="entry name" value="PDZ_sf"/>
</dbReference>
<protein>
    <submittedName>
        <fullName evidence="3">PDZ domain-containing protein</fullName>
    </submittedName>
</protein>
<proteinExistence type="predicted"/>
<name>A0A915KRC5_ROMCU</name>
<keyword evidence="1" id="KW-0812">Transmembrane</keyword>
<accession>A0A915KRC5</accession>
<evidence type="ECO:0000313" key="3">
    <source>
        <dbReference type="WBParaSite" id="nRc.2.0.1.t41438-RA"/>
    </source>
</evidence>